<sequence length="118" mass="13010">MKDRPLTVSDILIVTGNFVEATDIREALSPLDATRIQHLREINDAAHLLLDSGFCPQLSIISYTRADLEFAGFVTRLQALDCTLLLIDAPDAIAAEYSANVLKRPFSTEDFVSMVSLL</sequence>
<dbReference type="RefSeq" id="WP_171331890.1">
    <property type="nucleotide sequence ID" value="NZ_WVRA01000014.1"/>
</dbReference>
<protein>
    <submittedName>
        <fullName evidence="1">Uncharacterized protein</fullName>
    </submittedName>
</protein>
<dbReference type="Proteomes" id="UP000597886">
    <property type="component" value="Unassembled WGS sequence"/>
</dbReference>
<gene>
    <name evidence="1" type="ORF">GS634_21950</name>
</gene>
<evidence type="ECO:0000313" key="1">
    <source>
        <dbReference type="EMBL" id="NOE20803.1"/>
    </source>
</evidence>
<comment type="caution">
    <text evidence="1">The sequence shown here is derived from an EMBL/GenBank/DDBJ whole genome shotgun (WGS) entry which is preliminary data.</text>
</comment>
<proteinExistence type="predicted"/>
<organism evidence="1 2">
    <name type="scientific">Ruegeria atlantica</name>
    <dbReference type="NCBI Taxonomy" id="81569"/>
    <lineage>
        <taxon>Bacteria</taxon>
        <taxon>Pseudomonadati</taxon>
        <taxon>Pseudomonadota</taxon>
        <taxon>Alphaproteobacteria</taxon>
        <taxon>Rhodobacterales</taxon>
        <taxon>Roseobacteraceae</taxon>
        <taxon>Ruegeria</taxon>
    </lineage>
</organism>
<evidence type="ECO:0000313" key="2">
    <source>
        <dbReference type="Proteomes" id="UP000597886"/>
    </source>
</evidence>
<reference evidence="1" key="1">
    <citation type="submission" date="2019-12" db="EMBL/GenBank/DDBJ databases">
        <title>Ruegeria JWLKs population differentiation of coral mucus and skeleton niches.</title>
        <authorList>
            <person name="Luo D."/>
        </authorList>
    </citation>
    <scope>NUCLEOTIDE SEQUENCE</scope>
    <source>
        <strain evidence="1">HKCCD6181</strain>
    </source>
</reference>
<dbReference type="EMBL" id="WVRA01000014">
    <property type="protein sequence ID" value="NOE20803.1"/>
    <property type="molecule type" value="Genomic_DNA"/>
</dbReference>
<dbReference type="AlphaFoldDB" id="A0AA91BVQ5"/>
<accession>A0AA91BVQ5</accession>
<name>A0AA91BVQ5_9RHOB</name>